<evidence type="ECO:0000313" key="1">
    <source>
        <dbReference type="EMBL" id="KJY59265.1"/>
    </source>
</evidence>
<accession>A0A0F4LKZ0</accession>
<gene>
    <name evidence="1" type="ORF">JF76_00180</name>
</gene>
<dbReference type="RefSeq" id="WP_045927262.1">
    <property type="nucleotide sequence ID" value="NZ_JBHSZS010000027.1"/>
</dbReference>
<proteinExistence type="predicted"/>
<comment type="caution">
    <text evidence="1">The sequence shown here is derived from an EMBL/GenBank/DDBJ whole genome shotgun (WGS) entry which is preliminary data.</text>
</comment>
<dbReference type="Proteomes" id="UP000033533">
    <property type="component" value="Unassembled WGS sequence"/>
</dbReference>
<dbReference type="OrthoDB" id="2327158at2"/>
<dbReference type="HOGENOM" id="CLU_1146055_0_0_9"/>
<dbReference type="PATRIC" id="fig|1218493.3.peg.18"/>
<dbReference type="EMBL" id="JXBY01000001">
    <property type="protein sequence ID" value="KJY59265.1"/>
    <property type="molecule type" value="Genomic_DNA"/>
</dbReference>
<dbReference type="AlphaFoldDB" id="A0A0F4LKZ0"/>
<protein>
    <submittedName>
        <fullName evidence="1">Uncharacterized protein</fullName>
    </submittedName>
</protein>
<reference evidence="1 2" key="1">
    <citation type="submission" date="2014-12" db="EMBL/GenBank/DDBJ databases">
        <title>Comparative genomics of the lactic acid bacteria isolated from the honey bee gut.</title>
        <authorList>
            <person name="Ellegaard K.M."/>
            <person name="Tamarit D."/>
            <person name="Javelind E."/>
            <person name="Olofsson T."/>
            <person name="Andersson S.G."/>
            <person name="Vasquez A."/>
        </authorList>
    </citation>
    <scope>NUCLEOTIDE SEQUENCE [LARGE SCALE GENOMIC DNA]</scope>
    <source>
        <strain evidence="1 2">Biut2</strain>
    </source>
</reference>
<evidence type="ECO:0000313" key="2">
    <source>
        <dbReference type="Proteomes" id="UP000033533"/>
    </source>
</evidence>
<sequence>MKLKINFLNNLSYSIVINDLEKISNNYSENIKQAYPSYPLLYKTLASKEQLLNLANGKKNLSNVDKKLLLPILHLDEAKLNNNYLIDQYQTKQYIRLQAISELTRFMKTNKGYTHIIDQINKGDDGLDFLDYAKKSKQVTYIRDSKLIIMILTQFTNNHNIAFRPNEWDASSISEILRNEINIAFNYFSIQDSEIIKHNAINYSNTTAEQLRLILNNTHWYEEKLLISLTSTFEQFSSLIKPL</sequence>
<organism evidence="1 2">
    <name type="scientific">Lactobacillus kullabergensis</name>
    <dbReference type="NCBI Taxonomy" id="1218493"/>
    <lineage>
        <taxon>Bacteria</taxon>
        <taxon>Bacillati</taxon>
        <taxon>Bacillota</taxon>
        <taxon>Bacilli</taxon>
        <taxon>Lactobacillales</taxon>
        <taxon>Lactobacillaceae</taxon>
        <taxon>Lactobacillus</taxon>
    </lineage>
</organism>
<name>A0A0F4LKZ0_9LACO</name>